<sequence length="117" mass="13180">MAKKIHIQFTTSGEGTLTAVGLGTFRCLGRPGFRYNEEVTVTTKDKFRIKKSEQYQVDMPWAILVHWKRGAFIHEMPATLETNGGPTAGCIHLDHGDAEKVWNFVSGPTRITTMMPW</sequence>
<dbReference type="PROSITE" id="PS52029">
    <property type="entry name" value="LD_TPASE"/>
    <property type="match status" value="1"/>
</dbReference>
<dbReference type="SUPFAM" id="SSF141523">
    <property type="entry name" value="L,D-transpeptidase catalytic domain-like"/>
    <property type="match status" value="1"/>
</dbReference>
<evidence type="ECO:0000256" key="5">
    <source>
        <dbReference type="ARBA" id="ARBA00022984"/>
    </source>
</evidence>
<proteinExistence type="inferred from homology"/>
<dbReference type="Gene3D" id="2.40.440.10">
    <property type="entry name" value="L,D-transpeptidase catalytic domain-like"/>
    <property type="match status" value="1"/>
</dbReference>
<feature type="domain" description="L,D-TPase catalytic" evidence="8">
    <location>
        <begin position="1"/>
        <end position="114"/>
    </location>
</feature>
<keyword evidence="5 7" id="KW-0573">Peptidoglycan synthesis</keyword>
<keyword evidence="10" id="KW-1185">Reference proteome</keyword>
<evidence type="ECO:0000313" key="10">
    <source>
        <dbReference type="Proteomes" id="UP001217838"/>
    </source>
</evidence>
<dbReference type="Pfam" id="PF03734">
    <property type="entry name" value="YkuD"/>
    <property type="match status" value="1"/>
</dbReference>
<evidence type="ECO:0000256" key="2">
    <source>
        <dbReference type="ARBA" id="ARBA00005992"/>
    </source>
</evidence>
<dbReference type="EMBL" id="JAQNDN010000004">
    <property type="protein sequence ID" value="MDC0668630.1"/>
    <property type="molecule type" value="Genomic_DNA"/>
</dbReference>
<name>A0ABT5B3G2_9BACT</name>
<comment type="similarity">
    <text evidence="2">Belongs to the YkuD family.</text>
</comment>
<organism evidence="9 10">
    <name type="scientific">Nannocystis radixulma</name>
    <dbReference type="NCBI Taxonomy" id="2995305"/>
    <lineage>
        <taxon>Bacteria</taxon>
        <taxon>Pseudomonadati</taxon>
        <taxon>Myxococcota</taxon>
        <taxon>Polyangia</taxon>
        <taxon>Nannocystales</taxon>
        <taxon>Nannocystaceae</taxon>
        <taxon>Nannocystis</taxon>
    </lineage>
</organism>
<evidence type="ECO:0000256" key="7">
    <source>
        <dbReference type="PROSITE-ProRule" id="PRU01373"/>
    </source>
</evidence>
<keyword evidence="4 7" id="KW-0133">Cell shape</keyword>
<protein>
    <submittedName>
        <fullName evidence="9">L,D-transpeptidase</fullName>
    </submittedName>
</protein>
<keyword evidence="6 7" id="KW-0961">Cell wall biogenesis/degradation</keyword>
<dbReference type="InterPro" id="IPR038063">
    <property type="entry name" value="Transpep_catalytic_dom"/>
</dbReference>
<evidence type="ECO:0000256" key="6">
    <source>
        <dbReference type="ARBA" id="ARBA00023316"/>
    </source>
</evidence>
<dbReference type="RefSeq" id="WP_271997950.1">
    <property type="nucleotide sequence ID" value="NZ_JAQNDN010000004.1"/>
</dbReference>
<evidence type="ECO:0000256" key="4">
    <source>
        <dbReference type="ARBA" id="ARBA00022960"/>
    </source>
</evidence>
<dbReference type="CDD" id="cd16913">
    <property type="entry name" value="YkuD_like"/>
    <property type="match status" value="1"/>
</dbReference>
<comment type="caution">
    <text evidence="9">The sequence shown here is derived from an EMBL/GenBank/DDBJ whole genome shotgun (WGS) entry which is preliminary data.</text>
</comment>
<keyword evidence="3" id="KW-0808">Transferase</keyword>
<evidence type="ECO:0000256" key="1">
    <source>
        <dbReference type="ARBA" id="ARBA00004752"/>
    </source>
</evidence>
<accession>A0ABT5B3G2</accession>
<gene>
    <name evidence="9" type="ORF">POL58_12810</name>
</gene>
<feature type="active site" description="Nucleophile" evidence="7">
    <location>
        <position position="90"/>
    </location>
</feature>
<dbReference type="InterPro" id="IPR005490">
    <property type="entry name" value="LD_TPept_cat_dom"/>
</dbReference>
<reference evidence="9 10" key="1">
    <citation type="submission" date="2022-11" db="EMBL/GenBank/DDBJ databases">
        <title>Minimal conservation of predation-associated metabolite biosynthetic gene clusters underscores biosynthetic potential of Myxococcota including descriptions for ten novel species: Archangium lansinium sp. nov., Myxococcus landrumus sp. nov., Nannocystis bai.</title>
        <authorList>
            <person name="Ahearne A."/>
            <person name="Stevens C."/>
            <person name="Dowd S."/>
        </authorList>
    </citation>
    <scope>NUCLEOTIDE SEQUENCE [LARGE SCALE GENOMIC DNA]</scope>
    <source>
        <strain evidence="9 10">NCELM</strain>
    </source>
</reference>
<comment type="pathway">
    <text evidence="1 7">Cell wall biogenesis; peptidoglycan biosynthesis.</text>
</comment>
<evidence type="ECO:0000313" key="9">
    <source>
        <dbReference type="EMBL" id="MDC0668630.1"/>
    </source>
</evidence>
<feature type="active site" description="Proton donor/acceptor" evidence="7">
    <location>
        <position position="74"/>
    </location>
</feature>
<dbReference type="Proteomes" id="UP001217838">
    <property type="component" value="Unassembled WGS sequence"/>
</dbReference>
<evidence type="ECO:0000259" key="8">
    <source>
        <dbReference type="PROSITE" id="PS52029"/>
    </source>
</evidence>
<evidence type="ECO:0000256" key="3">
    <source>
        <dbReference type="ARBA" id="ARBA00022679"/>
    </source>
</evidence>